<feature type="transmembrane region" description="Helical" evidence="5">
    <location>
        <begin position="9"/>
        <end position="33"/>
    </location>
</feature>
<dbReference type="Pfam" id="PF00335">
    <property type="entry name" value="Tetraspanin"/>
    <property type="match status" value="1"/>
</dbReference>
<feature type="transmembrane region" description="Helical" evidence="5">
    <location>
        <begin position="244"/>
        <end position="271"/>
    </location>
</feature>
<evidence type="ECO:0000256" key="3">
    <source>
        <dbReference type="ARBA" id="ARBA00022989"/>
    </source>
</evidence>
<comment type="subcellular location">
    <subcellularLocation>
        <location evidence="1">Membrane</location>
        <topology evidence="1">Multi-pass membrane protein</topology>
    </subcellularLocation>
</comment>
<accession>A0AA85GJ10</accession>
<protein>
    <recommendedName>
        <fullName evidence="9">Tetraspanin</fullName>
    </recommendedName>
</protein>
<reference evidence="7 8" key="2">
    <citation type="submission" date="2023-11" db="UniProtKB">
        <authorList>
            <consortium name="WormBaseParasite"/>
        </authorList>
    </citation>
    <scope>IDENTIFICATION</scope>
</reference>
<evidence type="ECO:0008006" key="9">
    <source>
        <dbReference type="Google" id="ProtNLM"/>
    </source>
</evidence>
<evidence type="ECO:0000256" key="2">
    <source>
        <dbReference type="ARBA" id="ARBA00022692"/>
    </source>
</evidence>
<name>A0AA85GJ10_9TREM</name>
<dbReference type="WBParaSite" id="SRDH1_97080.2">
    <property type="protein sequence ID" value="SRDH1_97080.2"/>
    <property type="gene ID" value="SRDH1_97080"/>
</dbReference>
<feature type="transmembrane region" description="Helical" evidence="5">
    <location>
        <begin position="110"/>
        <end position="128"/>
    </location>
</feature>
<dbReference type="Proteomes" id="UP000050792">
    <property type="component" value="Unassembled WGS sequence"/>
</dbReference>
<keyword evidence="3 5" id="KW-1133">Transmembrane helix</keyword>
<dbReference type="AlphaFoldDB" id="A0AA85GJ10"/>
<evidence type="ECO:0000256" key="1">
    <source>
        <dbReference type="ARBA" id="ARBA00004141"/>
    </source>
</evidence>
<feature type="transmembrane region" description="Helical" evidence="5">
    <location>
        <begin position="77"/>
        <end position="98"/>
    </location>
</feature>
<organism evidence="6 7">
    <name type="scientific">Schistosoma rodhaini</name>
    <dbReference type="NCBI Taxonomy" id="6188"/>
    <lineage>
        <taxon>Eukaryota</taxon>
        <taxon>Metazoa</taxon>
        <taxon>Spiralia</taxon>
        <taxon>Lophotrochozoa</taxon>
        <taxon>Platyhelminthes</taxon>
        <taxon>Trematoda</taxon>
        <taxon>Digenea</taxon>
        <taxon>Strigeidida</taxon>
        <taxon>Schistosomatoidea</taxon>
        <taxon>Schistosomatidae</taxon>
        <taxon>Schistosoma</taxon>
    </lineage>
</organism>
<evidence type="ECO:0000313" key="7">
    <source>
        <dbReference type="WBParaSite" id="SRDH1_97080.1"/>
    </source>
</evidence>
<dbReference type="GO" id="GO:0016020">
    <property type="term" value="C:membrane"/>
    <property type="evidence" value="ECO:0007669"/>
    <property type="project" value="UniProtKB-SubCell"/>
</dbReference>
<evidence type="ECO:0000313" key="8">
    <source>
        <dbReference type="WBParaSite" id="SRDH1_97080.2"/>
    </source>
</evidence>
<evidence type="ECO:0000256" key="5">
    <source>
        <dbReference type="SAM" id="Phobius"/>
    </source>
</evidence>
<proteinExistence type="predicted"/>
<reference evidence="6" key="1">
    <citation type="submission" date="2022-06" db="EMBL/GenBank/DDBJ databases">
        <authorList>
            <person name="Berger JAMES D."/>
            <person name="Berger JAMES D."/>
        </authorList>
    </citation>
    <scope>NUCLEOTIDE SEQUENCE [LARGE SCALE GENOMIC DNA]</scope>
</reference>
<dbReference type="WBParaSite" id="SRDH1_97080.1">
    <property type="protein sequence ID" value="SRDH1_97080.1"/>
    <property type="gene ID" value="SRDH1_97080"/>
</dbReference>
<dbReference type="InterPro" id="IPR018499">
    <property type="entry name" value="Tetraspanin/Peripherin"/>
</dbReference>
<sequence length="279" mass="31401">MFVAKSHTLLFTVNFIAAFICILIISGAGLFMLSEEANFMILRKTVKLFEKHVVPLSRNYGNGVGQLIMKITQNLSIAVFTFSISNLLVCIIGLIAIWNQKSTLLRMYQIILGFLLLGHLLLTVGYYFSEQTTEDHLKDYIKGLMTEYVSLRSGTPASLFTASVMVMLNCCGTTYSQSGRIYPKFNPIDAYDNIIYKGINQPIPCCRMNDQLEIINTTCPYEYTIYNSNIGISCDKPFAEEISFYLNIMVFASISVLLINVLMLCIGVKAIKDFNPIKM</sequence>
<keyword evidence="2 5" id="KW-0812">Transmembrane</keyword>
<keyword evidence="4 5" id="KW-0472">Membrane</keyword>
<keyword evidence="6" id="KW-1185">Reference proteome</keyword>
<evidence type="ECO:0000256" key="4">
    <source>
        <dbReference type="ARBA" id="ARBA00023136"/>
    </source>
</evidence>
<evidence type="ECO:0000313" key="6">
    <source>
        <dbReference type="Proteomes" id="UP000050792"/>
    </source>
</evidence>